<dbReference type="InterPro" id="IPR016186">
    <property type="entry name" value="C-type_lectin-like/link_sf"/>
</dbReference>
<evidence type="ECO:0000259" key="4">
    <source>
        <dbReference type="PROSITE" id="PS50041"/>
    </source>
</evidence>
<dbReference type="PROSITE" id="PS50041">
    <property type="entry name" value="C_TYPE_LECTIN_2"/>
    <property type="match status" value="1"/>
</dbReference>
<feature type="transmembrane region" description="Helical" evidence="3">
    <location>
        <begin position="66"/>
        <end position="87"/>
    </location>
</feature>
<evidence type="ECO:0000256" key="1">
    <source>
        <dbReference type="ARBA" id="ARBA00022734"/>
    </source>
</evidence>
<name>A0AAZ1XNA7_OREAU</name>
<dbReference type="AlphaFoldDB" id="A0AAZ1XNA7"/>
<reference evidence="6" key="1">
    <citation type="submission" date="2020-03" db="EMBL/GenBank/DDBJ databases">
        <title>Evolution of repeat sequences and sex chromosomes of tilapia species revealed by chromosome-level genomes.</title>
        <authorList>
            <person name="Xu L."/>
            <person name="Tao W."/>
            <person name="Wang D."/>
            <person name="Zhou Q."/>
        </authorList>
    </citation>
    <scope>NUCLEOTIDE SEQUENCE [LARGE SCALE GENOMIC DNA]</scope>
    <source>
        <strain evidence="6">Israel</strain>
    </source>
</reference>
<feature type="domain" description="C-type lectin" evidence="4">
    <location>
        <begin position="191"/>
        <end position="324"/>
    </location>
</feature>
<dbReference type="Proteomes" id="UP000472276">
    <property type="component" value="Unassembled WGS sequence"/>
</dbReference>
<proteinExistence type="predicted"/>
<keyword evidence="3" id="KW-0472">Membrane</keyword>
<protein>
    <recommendedName>
        <fullName evidence="4">C-type lectin domain-containing protein</fullName>
    </recommendedName>
</protein>
<reference evidence="5" key="2">
    <citation type="submission" date="2025-08" db="UniProtKB">
        <authorList>
            <consortium name="Ensembl"/>
        </authorList>
    </citation>
    <scope>IDENTIFICATION</scope>
</reference>
<dbReference type="CDD" id="cd03590">
    <property type="entry name" value="CLECT_DC-SIGN_like"/>
    <property type="match status" value="1"/>
</dbReference>
<keyword evidence="3" id="KW-0812">Transmembrane</keyword>
<dbReference type="InterPro" id="IPR016187">
    <property type="entry name" value="CTDL_fold"/>
</dbReference>
<dbReference type="Pfam" id="PF00059">
    <property type="entry name" value="Lectin_C"/>
    <property type="match status" value="1"/>
</dbReference>
<dbReference type="InterPro" id="IPR033989">
    <property type="entry name" value="CD209-like_CTLD"/>
</dbReference>
<evidence type="ECO:0000313" key="6">
    <source>
        <dbReference type="Proteomes" id="UP000472276"/>
    </source>
</evidence>
<evidence type="ECO:0000256" key="3">
    <source>
        <dbReference type="SAM" id="Phobius"/>
    </source>
</evidence>
<dbReference type="GO" id="GO:0030246">
    <property type="term" value="F:carbohydrate binding"/>
    <property type="evidence" value="ECO:0007669"/>
    <property type="project" value="UniProtKB-KW"/>
</dbReference>
<dbReference type="InterPro" id="IPR001304">
    <property type="entry name" value="C-type_lectin-like"/>
</dbReference>
<reference evidence="5" key="3">
    <citation type="submission" date="2025-09" db="UniProtKB">
        <authorList>
            <consortium name="Ensembl"/>
        </authorList>
    </citation>
    <scope>IDENTIFICATION</scope>
</reference>
<gene>
    <name evidence="5" type="primary">EIF3G</name>
</gene>
<organism evidence="5 6">
    <name type="scientific">Oreochromis aureus</name>
    <name type="common">Israeli tilapia</name>
    <name type="synonym">Chromis aureus</name>
    <dbReference type="NCBI Taxonomy" id="47969"/>
    <lineage>
        <taxon>Eukaryota</taxon>
        <taxon>Metazoa</taxon>
        <taxon>Chordata</taxon>
        <taxon>Craniata</taxon>
        <taxon>Vertebrata</taxon>
        <taxon>Euteleostomi</taxon>
        <taxon>Actinopterygii</taxon>
        <taxon>Neopterygii</taxon>
        <taxon>Teleostei</taxon>
        <taxon>Neoteleostei</taxon>
        <taxon>Acanthomorphata</taxon>
        <taxon>Ovalentaria</taxon>
        <taxon>Cichlomorphae</taxon>
        <taxon>Cichliformes</taxon>
        <taxon>Cichlidae</taxon>
        <taxon>African cichlids</taxon>
        <taxon>Pseudocrenilabrinae</taxon>
        <taxon>Oreochromini</taxon>
        <taxon>Oreochromis</taxon>
    </lineage>
</organism>
<dbReference type="SMART" id="SM00034">
    <property type="entry name" value="CLECT"/>
    <property type="match status" value="1"/>
</dbReference>
<keyword evidence="6" id="KW-1185">Reference proteome</keyword>
<accession>A0AAZ1XNA7</accession>
<dbReference type="SUPFAM" id="SSF56436">
    <property type="entry name" value="C-type lectin-like"/>
    <property type="match status" value="1"/>
</dbReference>
<evidence type="ECO:0000313" key="5">
    <source>
        <dbReference type="Ensembl" id="ENSOABP00000069067.1"/>
    </source>
</evidence>
<dbReference type="InterPro" id="IPR050111">
    <property type="entry name" value="C-type_lectin/snaclec_domain"/>
</dbReference>
<keyword evidence="3" id="KW-1133">Transmembrane helix</keyword>
<dbReference type="Ensembl" id="ENSOABT00000067750.1">
    <property type="protein sequence ID" value="ENSOABP00000069067.1"/>
    <property type="gene ID" value="ENSOABG00000031772.1"/>
</dbReference>
<dbReference type="Gene3D" id="3.10.100.10">
    <property type="entry name" value="Mannose-Binding Protein A, subunit A"/>
    <property type="match status" value="1"/>
</dbReference>
<keyword evidence="1" id="KW-0430">Lectin</keyword>
<sequence length="337" mass="37722">MSEAGVIYSDVKFTREKKANVVIFSLPDTTYSEVTISKTQPSKTESPEGYQQDVLSKRSKVTSERLALLVLSGLLVAAVIGMGVTMFDNIRLKQMFKKQGDLKNRNESGNTNVSVCFSNTEREPCSTVQPTCPQCPTVEERKPSSTVQPTCPQCPTVEERKPSSTVQPTFPKTPEVKDQTCDKCEEGWEQHGGTCYNFSISKSSWNKSRDVCRAKGGDLVKIDSREEQNFLQRRLSEIMTGGEDKFWIGLTDSAVEGRWLWVDGSPLDQSLKFWKGTEPDNWKGTKGKHPDGEDCVRMGEKGGAKDLQWWFDAFCSNPHKSICEKAGVRGKFKKVCD</sequence>
<feature type="region of interest" description="Disordered" evidence="2">
    <location>
        <begin position="37"/>
        <end position="56"/>
    </location>
</feature>
<evidence type="ECO:0000256" key="2">
    <source>
        <dbReference type="SAM" id="MobiDB-lite"/>
    </source>
</evidence>
<dbReference type="PANTHER" id="PTHR22803">
    <property type="entry name" value="MANNOSE, PHOSPHOLIPASE, LECTIN RECEPTOR RELATED"/>
    <property type="match status" value="1"/>
</dbReference>
<feature type="region of interest" description="Disordered" evidence="2">
    <location>
        <begin position="146"/>
        <end position="174"/>
    </location>
</feature>